<dbReference type="PANTHER" id="PTHR32063:SF18">
    <property type="entry name" value="CATION EFFLUX SYSTEM PROTEIN"/>
    <property type="match status" value="1"/>
</dbReference>
<feature type="transmembrane region" description="Helical" evidence="1">
    <location>
        <begin position="430"/>
        <end position="453"/>
    </location>
</feature>
<dbReference type="PRINTS" id="PR00702">
    <property type="entry name" value="ACRIFLAVINRP"/>
</dbReference>
<dbReference type="EMBL" id="CP101527">
    <property type="protein sequence ID" value="UZW75850.1"/>
    <property type="molecule type" value="Genomic_DNA"/>
</dbReference>
<protein>
    <submittedName>
        <fullName evidence="2">Efflux RND transporter permease subunit</fullName>
    </submittedName>
</protein>
<dbReference type="SUPFAM" id="SSF82714">
    <property type="entry name" value="Multidrug efflux transporter AcrB TolC docking domain, DN and DC subdomains"/>
    <property type="match status" value="2"/>
</dbReference>
<evidence type="ECO:0000313" key="3">
    <source>
        <dbReference type="Proteomes" id="UP001164472"/>
    </source>
</evidence>
<feature type="transmembrane region" description="Helical" evidence="1">
    <location>
        <begin position="946"/>
        <end position="967"/>
    </location>
</feature>
<organism evidence="2 3">
    <name type="scientific">Alkalimarinus sediminis</name>
    <dbReference type="NCBI Taxonomy" id="1632866"/>
    <lineage>
        <taxon>Bacteria</taxon>
        <taxon>Pseudomonadati</taxon>
        <taxon>Pseudomonadota</taxon>
        <taxon>Gammaproteobacteria</taxon>
        <taxon>Alteromonadales</taxon>
        <taxon>Alteromonadaceae</taxon>
        <taxon>Alkalimarinus</taxon>
    </lineage>
</organism>
<dbReference type="GO" id="GO:0042910">
    <property type="term" value="F:xenobiotic transmembrane transporter activity"/>
    <property type="evidence" value="ECO:0007669"/>
    <property type="project" value="TreeGrafter"/>
</dbReference>
<dbReference type="PANTHER" id="PTHR32063">
    <property type="match status" value="1"/>
</dbReference>
<dbReference type="Gene3D" id="1.20.1640.10">
    <property type="entry name" value="Multidrug efflux transporter AcrB transmembrane domain"/>
    <property type="match status" value="2"/>
</dbReference>
<dbReference type="Gene3D" id="3.30.2090.10">
    <property type="entry name" value="Multidrug efflux transporter AcrB TolC docking domain, DN and DC subdomains"/>
    <property type="match status" value="2"/>
</dbReference>
<dbReference type="SUPFAM" id="SSF82866">
    <property type="entry name" value="Multidrug efflux transporter AcrB transmembrane domain"/>
    <property type="match status" value="2"/>
</dbReference>
<keyword evidence="1" id="KW-1133">Transmembrane helix</keyword>
<dbReference type="Proteomes" id="UP001164472">
    <property type="component" value="Chromosome"/>
</dbReference>
<evidence type="ECO:0000256" key="1">
    <source>
        <dbReference type="SAM" id="Phobius"/>
    </source>
</evidence>
<feature type="transmembrane region" description="Helical" evidence="1">
    <location>
        <begin position="920"/>
        <end position="940"/>
    </location>
</feature>
<dbReference type="Gene3D" id="3.30.70.1320">
    <property type="entry name" value="Multidrug efflux transporter AcrB pore domain like"/>
    <property type="match status" value="1"/>
</dbReference>
<dbReference type="Gene3D" id="3.30.70.1440">
    <property type="entry name" value="Multidrug efflux transporter AcrB pore domain"/>
    <property type="match status" value="1"/>
</dbReference>
<reference evidence="2" key="1">
    <citation type="submission" date="2022-07" db="EMBL/GenBank/DDBJ databases">
        <title>Alkalimarinus sp. nov., isolated from gut of a Alitta virens.</title>
        <authorList>
            <person name="Yang A.I."/>
            <person name="Shin N.-R."/>
        </authorList>
    </citation>
    <scope>NUCLEOTIDE SEQUENCE</scope>
    <source>
        <strain evidence="2">FA028</strain>
    </source>
</reference>
<evidence type="ECO:0000313" key="2">
    <source>
        <dbReference type="EMBL" id="UZW75850.1"/>
    </source>
</evidence>
<feature type="transmembrane region" description="Helical" evidence="1">
    <location>
        <begin position="1013"/>
        <end position="1041"/>
    </location>
</feature>
<feature type="transmembrane region" description="Helical" evidence="1">
    <location>
        <begin position="389"/>
        <end position="409"/>
    </location>
</feature>
<feature type="transmembrane region" description="Helical" evidence="1">
    <location>
        <begin position="465"/>
        <end position="489"/>
    </location>
</feature>
<accession>A0A9E8HK72</accession>
<dbReference type="InterPro" id="IPR027463">
    <property type="entry name" value="AcrB_DN_DC_subdom"/>
</dbReference>
<dbReference type="Gene3D" id="3.30.70.1430">
    <property type="entry name" value="Multidrug efflux transporter AcrB pore domain"/>
    <property type="match status" value="2"/>
</dbReference>
<dbReference type="AlphaFoldDB" id="A0A9E8HK72"/>
<gene>
    <name evidence="2" type="ORF">NNL22_04510</name>
</gene>
<dbReference type="KEGG" id="asem:NNL22_04510"/>
<feature type="transmembrane region" description="Helical" evidence="1">
    <location>
        <begin position="525"/>
        <end position="547"/>
    </location>
</feature>
<dbReference type="RefSeq" id="WP_251811600.1">
    <property type="nucleotide sequence ID" value="NZ_CP101527.1"/>
</dbReference>
<feature type="transmembrane region" description="Helical" evidence="1">
    <location>
        <begin position="12"/>
        <end position="29"/>
    </location>
</feature>
<keyword evidence="1" id="KW-0472">Membrane</keyword>
<feature type="transmembrane region" description="Helical" evidence="1">
    <location>
        <begin position="894"/>
        <end position="913"/>
    </location>
</feature>
<name>A0A9E8HK72_9ALTE</name>
<dbReference type="Pfam" id="PF00873">
    <property type="entry name" value="ACR_tran"/>
    <property type="match status" value="2"/>
</dbReference>
<feature type="transmembrane region" description="Helical" evidence="1">
    <location>
        <begin position="988"/>
        <end position="1007"/>
    </location>
</feature>
<dbReference type="InterPro" id="IPR001036">
    <property type="entry name" value="Acrflvin-R"/>
</dbReference>
<sequence>MNLAEWSIRNRVITWTITIILAVVGAIAFENLSRLEDPEFTIKEAVVMTPYPGASAAEVEEEVTDLIERAAQEMGQLDRVESKSSRGLSIVKVVMKDKYDAKGLPQVWDELRRKINDNQRKLPPGAGPSIVNDDFGDVYGVFVALTGDGYTNPELYELAKYLRRELLTVKDVKKIAFYGVQQEVIYIEMLREKMSDLGVSPDDIYHALGSKNTAVSSGYITVGPDRIALNPTGEFQSEQEFGDLLIRSRQSDNKSQVFLRDVAKIVRGFKDPTDTVLRYDGKEAVGLAISTAMGGNVVEMGEGLKEKLELIKPNIPLGIDVNPISIQFDTVTEAINGFLINLIEAVVIVIFILLLFMGLRSGLVIGAVLVVTIMGTFIFMSMLNITLERISLGALIIALGMLVDNAIVVTDGMRIRINKGENALKAASAVVGQTSIPLLGATAIAITAFAAIGTNDDSTGEYTRSLFTVILISLSMSWVTAVTITPLLCEHFLKPVKQQPGEEKDPYDSPFYRGYRTFLARCIQFRWVTIGVIIAVFAASLYGFGLLKNSFFPDSTRPQFYVDLWFPEGTEIEETVRRVARVEEKLKDYDPVTHITSQIGGGEIRFLLTYTPEYNYPSFARIIVDIDDFKKMPELTAQLQQDLEEFVPEANVNVRLFVNGPATGGKIQLRILGPDASELRRLADKALDEIEADPDAKAVRNEWRSKVKVLRPQFSESPASIAGIERPDVATAFKYSVEGVNAGVYRERDELLPIIARAPKEERVDLESLDQVRVWSPAAQQMIPVGQVMSRFETDFEDPHIWRWNRVSMIRIHVDQRTGLPSELFARIKPKVEQAIGVDLAQYNGAKPLREGETFNANTIPVRWNDQIPIAGMPGYYMAWGGEGESSVKASGQIAAALPIFFGLMIFIVICLFNSIKKTLVIWLTVPLAVIGVTVGLLIFDQPFGFMSLLGFMSLAGMLIKNAIVLVDQVDVELEEGKAPYQAILDSGVSRLIPVAMAALTTILGMVPLLGDAFFIAMAVTIMFGLLFASVLTLIIVPVFYATIFRIKAD</sequence>
<dbReference type="GO" id="GO:0005886">
    <property type="term" value="C:plasma membrane"/>
    <property type="evidence" value="ECO:0007669"/>
    <property type="project" value="TreeGrafter"/>
</dbReference>
<feature type="transmembrane region" description="Helical" evidence="1">
    <location>
        <begin position="363"/>
        <end position="383"/>
    </location>
</feature>
<dbReference type="SUPFAM" id="SSF82693">
    <property type="entry name" value="Multidrug efflux transporter AcrB pore domain, PN1, PN2, PC1 and PC2 subdomains"/>
    <property type="match status" value="2"/>
</dbReference>
<feature type="transmembrane region" description="Helical" evidence="1">
    <location>
        <begin position="334"/>
        <end position="356"/>
    </location>
</feature>
<proteinExistence type="predicted"/>
<keyword evidence="3" id="KW-1185">Reference proteome</keyword>
<keyword evidence="1" id="KW-0812">Transmembrane</keyword>